<dbReference type="EMBL" id="CAJEWN010000624">
    <property type="protein sequence ID" value="CAD2187146.1"/>
    <property type="molecule type" value="Genomic_DNA"/>
</dbReference>
<evidence type="ECO:0000259" key="2">
    <source>
        <dbReference type="PROSITE" id="PS50181"/>
    </source>
</evidence>
<organism evidence="3 4">
    <name type="scientific">Meloidogyne enterolobii</name>
    <name type="common">Root-knot nematode worm</name>
    <name type="synonym">Meloidogyne mayaguensis</name>
    <dbReference type="NCBI Taxonomy" id="390850"/>
    <lineage>
        <taxon>Eukaryota</taxon>
        <taxon>Metazoa</taxon>
        <taxon>Ecdysozoa</taxon>
        <taxon>Nematoda</taxon>
        <taxon>Chromadorea</taxon>
        <taxon>Rhabditida</taxon>
        <taxon>Tylenchina</taxon>
        <taxon>Tylenchomorpha</taxon>
        <taxon>Tylenchoidea</taxon>
        <taxon>Meloidogynidae</taxon>
        <taxon>Meloidogyninae</taxon>
        <taxon>Meloidogyne</taxon>
    </lineage>
</organism>
<evidence type="ECO:0000256" key="1">
    <source>
        <dbReference type="SAM" id="MobiDB-lite"/>
    </source>
</evidence>
<dbReference type="Proteomes" id="UP000580250">
    <property type="component" value="Unassembled WGS sequence"/>
</dbReference>
<dbReference type="PROSITE" id="PS50181">
    <property type="entry name" value="FBOX"/>
    <property type="match status" value="1"/>
</dbReference>
<protein>
    <recommendedName>
        <fullName evidence="2">F-box domain-containing protein</fullName>
    </recommendedName>
</protein>
<reference evidence="3 4" key="1">
    <citation type="submission" date="2020-08" db="EMBL/GenBank/DDBJ databases">
        <authorList>
            <person name="Koutsovoulos G."/>
            <person name="Danchin GJ E."/>
        </authorList>
    </citation>
    <scope>NUCLEOTIDE SEQUENCE [LARGE SCALE GENOMIC DNA]</scope>
</reference>
<dbReference type="InterPro" id="IPR001810">
    <property type="entry name" value="F-box_dom"/>
</dbReference>
<proteinExistence type="predicted"/>
<gene>
    <name evidence="3" type="ORF">MENT_LOCUS39709</name>
</gene>
<evidence type="ECO:0000313" key="4">
    <source>
        <dbReference type="Proteomes" id="UP000580250"/>
    </source>
</evidence>
<name>A0A6V7WJG4_MELEN</name>
<dbReference type="AlphaFoldDB" id="A0A6V7WJG4"/>
<dbReference type="InterPro" id="IPR036047">
    <property type="entry name" value="F-box-like_dom_sf"/>
</dbReference>
<feature type="domain" description="F-box" evidence="2">
    <location>
        <begin position="80"/>
        <end position="132"/>
    </location>
</feature>
<dbReference type="SUPFAM" id="SSF81383">
    <property type="entry name" value="F-box domain"/>
    <property type="match status" value="1"/>
</dbReference>
<accession>A0A6V7WJG4</accession>
<comment type="caution">
    <text evidence="3">The sequence shown here is derived from an EMBL/GenBank/DDBJ whole genome shotgun (WGS) entry which is preliminary data.</text>
</comment>
<dbReference type="Pfam" id="PF00646">
    <property type="entry name" value="F-box"/>
    <property type="match status" value="1"/>
</dbReference>
<feature type="compositionally biased region" description="Low complexity" evidence="1">
    <location>
        <begin position="51"/>
        <end position="68"/>
    </location>
</feature>
<feature type="region of interest" description="Disordered" evidence="1">
    <location>
        <begin position="34"/>
        <end position="68"/>
    </location>
</feature>
<sequence>MSTRRKAKPQRCRVIWAVVNWATRPQNIQIQASFTEENNQKSNRKRTIQVSQNNQQSGQSSSGSQQQFNRGSKVAKTKIITPKFSLPPEVLLDVLKCLDFNQLFSLRQANFYFCNLINKYEVELARMKFSRLTNIKLSSKIFQNAKYVKLESGIFGFTLNDQLKEKWQAALEKSIPLYLNHLITERPVLVRIVTIEGERYILSLPNFPEDIEDMITLRCWLERIFNCAFERDYIGYSFNPEMIDILFDDDKTIPRQFLTQ</sequence>
<evidence type="ECO:0000313" key="3">
    <source>
        <dbReference type="EMBL" id="CAD2187146.1"/>
    </source>
</evidence>